<accession>A0ABS1YLH1</accession>
<dbReference type="EMBL" id="JAEVHL010000138">
    <property type="protein sequence ID" value="MBM0278024.1"/>
    <property type="molecule type" value="Genomic_DNA"/>
</dbReference>
<name>A0ABS1YLH1_9ACTN</name>
<keyword evidence="2" id="KW-1185">Reference proteome</keyword>
<protein>
    <submittedName>
        <fullName evidence="1">Thioesterase family protein</fullName>
    </submittedName>
</protein>
<dbReference type="SUPFAM" id="SSF54637">
    <property type="entry name" value="Thioesterase/thiol ester dehydrase-isomerase"/>
    <property type="match status" value="2"/>
</dbReference>
<dbReference type="InterPro" id="IPR029069">
    <property type="entry name" value="HotDog_dom_sf"/>
</dbReference>
<organism evidence="1 2">
    <name type="scientific">Micromonospora tarensis</name>
    <dbReference type="NCBI Taxonomy" id="2806100"/>
    <lineage>
        <taxon>Bacteria</taxon>
        <taxon>Bacillati</taxon>
        <taxon>Actinomycetota</taxon>
        <taxon>Actinomycetes</taxon>
        <taxon>Micromonosporales</taxon>
        <taxon>Micromonosporaceae</taxon>
        <taxon>Micromonospora</taxon>
    </lineage>
</organism>
<dbReference type="RefSeq" id="WP_203150420.1">
    <property type="nucleotide sequence ID" value="NZ_JAEVHL010000138.1"/>
</dbReference>
<comment type="caution">
    <text evidence="1">The sequence shown here is derived from an EMBL/GenBank/DDBJ whole genome shotgun (WGS) entry which is preliminary data.</text>
</comment>
<evidence type="ECO:0000313" key="1">
    <source>
        <dbReference type="EMBL" id="MBM0278024.1"/>
    </source>
</evidence>
<evidence type="ECO:0000313" key="2">
    <source>
        <dbReference type="Proteomes" id="UP000622245"/>
    </source>
</evidence>
<sequence length="319" mass="34975">MSTATVPAPVSPVLAPGAGKLRPRFEGTNIGTWIGFKHINYLVEEAVLEHLRSAGTPAGALYADSGVGFEIVDLDTRIIGALHIDDVVDFEVQPVGGAADGELTVRVKLFASRADGPAKVASSRVGVVLRRDENAAPTASVPEALQPFVVAQLGGAVSRTSVPAEADVLRQLTEGRNAYAHTWRIPYYVCHYTERLQMSGYLRVMEDVVDRFLAARGLSIREMLTTRDWIPACTRSHIRITDEALMEEDLHVVFNVTDIFKDFTYTASVECYVVRDGRLVQTANGTVTHGYAKIENRTDWGLVPFDGRVHQALRDGARR</sequence>
<dbReference type="Pfam" id="PF13279">
    <property type="entry name" value="4HBT_2"/>
    <property type="match status" value="1"/>
</dbReference>
<reference evidence="1 2" key="1">
    <citation type="submission" date="2021-01" db="EMBL/GenBank/DDBJ databases">
        <title>Draft genome sequence of Micromonospora sp. strain STR1s_6.</title>
        <authorList>
            <person name="Karlyshev A."/>
            <person name="Jawad R."/>
        </authorList>
    </citation>
    <scope>NUCLEOTIDE SEQUENCE [LARGE SCALE GENOMIC DNA]</scope>
    <source>
        <strain evidence="1 2">STR1S-6</strain>
    </source>
</reference>
<gene>
    <name evidence="1" type="ORF">JM949_23010</name>
</gene>
<proteinExistence type="predicted"/>
<dbReference type="Gene3D" id="3.10.129.10">
    <property type="entry name" value="Hotdog Thioesterase"/>
    <property type="match status" value="2"/>
</dbReference>
<dbReference type="Proteomes" id="UP000622245">
    <property type="component" value="Unassembled WGS sequence"/>
</dbReference>